<dbReference type="OrthoDB" id="3216107at2"/>
<gene>
    <name evidence="2" type="ordered locus">Sama_3516</name>
</gene>
<accession>A1SBG2</accession>
<keyword evidence="3" id="KW-1185">Reference proteome</keyword>
<dbReference type="AlphaFoldDB" id="A1SBG2"/>
<dbReference type="SUPFAM" id="SSF55729">
    <property type="entry name" value="Acyl-CoA N-acyltransferases (Nat)"/>
    <property type="match status" value="1"/>
</dbReference>
<dbReference type="Proteomes" id="UP000009175">
    <property type="component" value="Chromosome"/>
</dbReference>
<reference evidence="2 3" key="1">
    <citation type="submission" date="2006-12" db="EMBL/GenBank/DDBJ databases">
        <title>Complete sequence of Shewanella amazonensis SB2B.</title>
        <authorList>
            <consortium name="US DOE Joint Genome Institute"/>
            <person name="Copeland A."/>
            <person name="Lucas S."/>
            <person name="Lapidus A."/>
            <person name="Barry K."/>
            <person name="Detter J.C."/>
            <person name="Glavina del Rio T."/>
            <person name="Hammon N."/>
            <person name="Israni S."/>
            <person name="Dalin E."/>
            <person name="Tice H."/>
            <person name="Pitluck S."/>
            <person name="Munk A.C."/>
            <person name="Brettin T."/>
            <person name="Bruce D."/>
            <person name="Han C."/>
            <person name="Tapia R."/>
            <person name="Gilna P."/>
            <person name="Schmutz J."/>
            <person name="Larimer F."/>
            <person name="Land M."/>
            <person name="Hauser L."/>
            <person name="Kyrpides N."/>
            <person name="Mikhailova N."/>
            <person name="Fredrickson J."/>
            <person name="Richardson P."/>
        </authorList>
    </citation>
    <scope>NUCLEOTIDE SEQUENCE [LARGE SCALE GENOMIC DNA]</scope>
    <source>
        <strain evidence="3">ATCC BAA-1098 / SB2B</strain>
    </source>
</reference>
<evidence type="ECO:0000313" key="3">
    <source>
        <dbReference type="Proteomes" id="UP000009175"/>
    </source>
</evidence>
<dbReference type="Gene3D" id="3.40.630.30">
    <property type="match status" value="1"/>
</dbReference>
<dbReference type="STRING" id="326297.Sama_3516"/>
<dbReference type="GO" id="GO:0016747">
    <property type="term" value="F:acyltransferase activity, transferring groups other than amino-acyl groups"/>
    <property type="evidence" value="ECO:0007669"/>
    <property type="project" value="InterPro"/>
</dbReference>
<dbReference type="PROSITE" id="PS51186">
    <property type="entry name" value="GNAT"/>
    <property type="match status" value="1"/>
</dbReference>
<dbReference type="InterPro" id="IPR053144">
    <property type="entry name" value="Acetyltransferase_Butenolide"/>
</dbReference>
<dbReference type="RefSeq" id="WP_011761622.1">
    <property type="nucleotide sequence ID" value="NC_008700.1"/>
</dbReference>
<evidence type="ECO:0000313" key="2">
    <source>
        <dbReference type="EMBL" id="ABM01719.1"/>
    </source>
</evidence>
<dbReference type="PANTHER" id="PTHR43233">
    <property type="entry name" value="FAMILY N-ACETYLTRANSFERASE, PUTATIVE (AFU_ORTHOLOGUE AFUA_6G03350)-RELATED"/>
    <property type="match status" value="1"/>
</dbReference>
<dbReference type="HOGENOM" id="CLU_086503_2_1_6"/>
<dbReference type="CDD" id="cd04301">
    <property type="entry name" value="NAT_SF"/>
    <property type="match status" value="1"/>
</dbReference>
<dbReference type="InterPro" id="IPR016181">
    <property type="entry name" value="Acyl_CoA_acyltransferase"/>
</dbReference>
<organism evidence="2 3">
    <name type="scientific">Shewanella amazonensis (strain ATCC BAA-1098 / SB2B)</name>
    <dbReference type="NCBI Taxonomy" id="326297"/>
    <lineage>
        <taxon>Bacteria</taxon>
        <taxon>Pseudomonadati</taxon>
        <taxon>Pseudomonadota</taxon>
        <taxon>Gammaproteobacteria</taxon>
        <taxon>Alteromonadales</taxon>
        <taxon>Shewanellaceae</taxon>
        <taxon>Shewanella</taxon>
    </lineage>
</organism>
<sequence>MTDFRVTSTLADMNLSVIHGFLQHSYWAKGIPEATLRRALENSLCFGLFCGSDQIGFARMITDKATFAYLADVFVLESHRGRGGSKVLMQAVMAHPELTGLRRMMLATSDAHGLYRQFGFTDLGNPGIMMEIHRPNVYQP</sequence>
<feature type="domain" description="N-acetyltransferase" evidence="1">
    <location>
        <begin position="5"/>
        <end position="135"/>
    </location>
</feature>
<dbReference type="EMBL" id="CP000507">
    <property type="protein sequence ID" value="ABM01719.1"/>
    <property type="molecule type" value="Genomic_DNA"/>
</dbReference>
<keyword evidence="2" id="KW-0808">Transferase</keyword>
<protein>
    <submittedName>
        <fullName evidence="2">Histone acetyltransferase HPA2/related acetyltransferase</fullName>
    </submittedName>
</protein>
<dbReference type="PANTHER" id="PTHR43233:SF1">
    <property type="entry name" value="FAMILY N-ACETYLTRANSFERASE, PUTATIVE (AFU_ORTHOLOGUE AFUA_6G03350)-RELATED"/>
    <property type="match status" value="1"/>
</dbReference>
<proteinExistence type="predicted"/>
<dbReference type="KEGG" id="saz:Sama_3516"/>
<dbReference type="Pfam" id="PF00583">
    <property type="entry name" value="Acetyltransf_1"/>
    <property type="match status" value="1"/>
</dbReference>
<name>A1SBG2_SHEAM</name>
<evidence type="ECO:0000259" key="1">
    <source>
        <dbReference type="PROSITE" id="PS51186"/>
    </source>
</evidence>
<dbReference type="InterPro" id="IPR000182">
    <property type="entry name" value="GNAT_dom"/>
</dbReference>
<dbReference type="eggNOG" id="COG0456">
    <property type="taxonomic scope" value="Bacteria"/>
</dbReference>